<dbReference type="RefSeq" id="WP_330198763.1">
    <property type="nucleotide sequence ID" value="NZ_JAZDRP010000003.1"/>
</dbReference>
<evidence type="ECO:0008006" key="4">
    <source>
        <dbReference type="Google" id="ProtNLM"/>
    </source>
</evidence>
<evidence type="ECO:0000313" key="2">
    <source>
        <dbReference type="EMBL" id="MEE2526104.1"/>
    </source>
</evidence>
<reference evidence="2 3" key="1">
    <citation type="submission" date="2024-01" db="EMBL/GenBank/DDBJ databases">
        <title>Hyphobacterium bacterium isolated from marine sediment.</title>
        <authorList>
            <person name="Zhao S."/>
        </authorList>
    </citation>
    <scope>NUCLEOTIDE SEQUENCE [LARGE SCALE GENOMIC DNA]</scope>
    <source>
        <strain evidence="3">HN65</strain>
    </source>
</reference>
<protein>
    <recommendedName>
        <fullName evidence="4">YggT family protein</fullName>
    </recommendedName>
</protein>
<dbReference type="EMBL" id="JAZDRP010000003">
    <property type="protein sequence ID" value="MEE2526104.1"/>
    <property type="molecule type" value="Genomic_DNA"/>
</dbReference>
<feature type="transmembrane region" description="Helical" evidence="1">
    <location>
        <begin position="12"/>
        <end position="30"/>
    </location>
</feature>
<feature type="transmembrane region" description="Helical" evidence="1">
    <location>
        <begin position="37"/>
        <end position="58"/>
    </location>
</feature>
<evidence type="ECO:0000256" key="1">
    <source>
        <dbReference type="SAM" id="Phobius"/>
    </source>
</evidence>
<keyword evidence="1" id="KW-0472">Membrane</keyword>
<gene>
    <name evidence="2" type="ORF">V0U79_06975</name>
</gene>
<name>A0ABU7LR90_9PROT</name>
<feature type="transmembrane region" description="Helical" evidence="1">
    <location>
        <begin position="78"/>
        <end position="99"/>
    </location>
</feature>
<keyword evidence="1" id="KW-1133">Transmembrane helix</keyword>
<sequence>MDAVIDRVSDGFTAMDWWLILVWSLFGALIMRRMTQLPVVVGLAFVADTVTPYFFRIGTGMPPDLAFNYMLTRLDGRGGLVLLSTVFIYFVLIGLLFTLKGRFRA</sequence>
<organism evidence="2 3">
    <name type="scientific">Hyphobacterium lacteum</name>
    <dbReference type="NCBI Taxonomy" id="3116575"/>
    <lineage>
        <taxon>Bacteria</taxon>
        <taxon>Pseudomonadati</taxon>
        <taxon>Pseudomonadota</taxon>
        <taxon>Alphaproteobacteria</taxon>
        <taxon>Maricaulales</taxon>
        <taxon>Maricaulaceae</taxon>
        <taxon>Hyphobacterium</taxon>
    </lineage>
</organism>
<proteinExistence type="predicted"/>
<keyword evidence="1" id="KW-0812">Transmembrane</keyword>
<keyword evidence="3" id="KW-1185">Reference proteome</keyword>
<evidence type="ECO:0000313" key="3">
    <source>
        <dbReference type="Proteomes" id="UP001354971"/>
    </source>
</evidence>
<comment type="caution">
    <text evidence="2">The sequence shown here is derived from an EMBL/GenBank/DDBJ whole genome shotgun (WGS) entry which is preliminary data.</text>
</comment>
<accession>A0ABU7LR90</accession>
<dbReference type="Proteomes" id="UP001354971">
    <property type="component" value="Unassembled WGS sequence"/>
</dbReference>